<dbReference type="OrthoDB" id="9812260at2"/>
<dbReference type="FunFam" id="3.30.70.270:FF:000001">
    <property type="entry name" value="Diguanylate cyclase domain protein"/>
    <property type="match status" value="1"/>
</dbReference>
<dbReference type="Gene3D" id="3.30.70.270">
    <property type="match status" value="1"/>
</dbReference>
<dbReference type="PANTHER" id="PTHR45138">
    <property type="entry name" value="REGULATORY COMPONENTS OF SENSORY TRANSDUCTION SYSTEM"/>
    <property type="match status" value="1"/>
</dbReference>
<sequence>MAGHILIADSVPTSRITMKVMLSAAYYDVAMASCADDVLTNAATSHPDLIIIDSDLGDTGAVGVCTRLKATDASRHIPIAVVGPDTTEHRIAALRAGADIYLIKPLDRVALLAHMRALVRVSDIASELKRRTQTALEMGFPTDTTPPVTPSHIVIASPYVDDAVKLRSSLRGLINSDVDVARYDKETHSIHTTRNADLVIISSDFRNLRDDLLLLSNIRAIKKTRHAAVMVLYPERKKIDAILALDIGANDIMPLNSDPDELALRIRTLIARKREADRLRDTIDHGMRLASVDPLTGLYNRRYAMPHLERLVHETTLTNVPLAVMLVDIDDFKSVNDTFGHAIGDTVLVEVARRIRDTLRPQDLVARIGGDEFLIAMPATTAQSAHAAAERIRNSVCTPPISTTGNRDLIGASISIGVAMSTQIAPNSVSVSGLIDIADTALYASKSDGRNQVTFGATAA</sequence>
<dbReference type="InterPro" id="IPR000160">
    <property type="entry name" value="GGDEF_dom"/>
</dbReference>
<dbReference type="STRING" id="1397108.IMCC12053_915"/>
<dbReference type="Proteomes" id="UP000064920">
    <property type="component" value="Chromosome"/>
</dbReference>
<keyword evidence="3" id="KW-0597">Phosphoprotein</keyword>
<evidence type="ECO:0000256" key="3">
    <source>
        <dbReference type="PROSITE-ProRule" id="PRU00169"/>
    </source>
</evidence>
<dbReference type="InterPro" id="IPR043128">
    <property type="entry name" value="Rev_trsase/Diguanyl_cyclase"/>
</dbReference>
<gene>
    <name evidence="4" type="ORF">IMCC12053_915</name>
</gene>
<dbReference type="InterPro" id="IPR001789">
    <property type="entry name" value="Sig_transdc_resp-reg_receiver"/>
</dbReference>
<dbReference type="SMART" id="SM00448">
    <property type="entry name" value="REC"/>
    <property type="match status" value="1"/>
</dbReference>
<comment type="caution">
    <text evidence="3">Lacks conserved residue(s) required for the propagation of feature annotation.</text>
</comment>
<protein>
    <recommendedName>
        <fullName evidence="1">diguanylate cyclase</fullName>
        <ecNumber evidence="1">2.7.7.65</ecNumber>
    </recommendedName>
</protein>
<name>A0A0N9ZEQ8_9RHOB</name>
<dbReference type="Pfam" id="PF00072">
    <property type="entry name" value="Response_reg"/>
    <property type="match status" value="1"/>
</dbReference>
<dbReference type="CDD" id="cd01949">
    <property type="entry name" value="GGDEF"/>
    <property type="match status" value="1"/>
</dbReference>
<dbReference type="SUPFAM" id="SSF52172">
    <property type="entry name" value="CheY-like"/>
    <property type="match status" value="2"/>
</dbReference>
<dbReference type="InterPro" id="IPR029787">
    <property type="entry name" value="Nucleotide_cyclase"/>
</dbReference>
<dbReference type="PATRIC" id="fig|1397108.4.peg.942"/>
<dbReference type="PROSITE" id="PS50887">
    <property type="entry name" value="GGDEF"/>
    <property type="match status" value="1"/>
</dbReference>
<keyword evidence="5" id="KW-1185">Reference proteome</keyword>
<dbReference type="GO" id="GO:0052621">
    <property type="term" value="F:diguanylate cyclase activity"/>
    <property type="evidence" value="ECO:0007669"/>
    <property type="project" value="UniProtKB-EC"/>
</dbReference>
<evidence type="ECO:0000313" key="5">
    <source>
        <dbReference type="Proteomes" id="UP000064920"/>
    </source>
</evidence>
<dbReference type="EC" id="2.7.7.65" evidence="1"/>
<dbReference type="KEGG" id="cmar:IMCC12053_915"/>
<reference evidence="4 5" key="1">
    <citation type="submission" date="2015-05" db="EMBL/GenBank/DDBJ databases">
        <authorList>
            <person name="Wang D.B."/>
            <person name="Wang M."/>
        </authorList>
    </citation>
    <scope>NUCLEOTIDE SEQUENCE [LARGE SCALE GENOMIC DNA]</scope>
    <source>
        <strain evidence="4 5">IMCC 12053</strain>
    </source>
</reference>
<accession>A0A0N9ZEQ8</accession>
<proteinExistence type="predicted"/>
<comment type="catalytic activity">
    <reaction evidence="2">
        <text>2 GTP = 3',3'-c-di-GMP + 2 diphosphate</text>
        <dbReference type="Rhea" id="RHEA:24898"/>
        <dbReference type="ChEBI" id="CHEBI:33019"/>
        <dbReference type="ChEBI" id="CHEBI:37565"/>
        <dbReference type="ChEBI" id="CHEBI:58805"/>
        <dbReference type="EC" id="2.7.7.65"/>
    </reaction>
</comment>
<dbReference type="GO" id="GO:0000160">
    <property type="term" value="P:phosphorelay signal transduction system"/>
    <property type="evidence" value="ECO:0007669"/>
    <property type="project" value="InterPro"/>
</dbReference>
<dbReference type="NCBIfam" id="TIGR00254">
    <property type="entry name" value="GGDEF"/>
    <property type="match status" value="1"/>
</dbReference>
<dbReference type="PROSITE" id="PS50110">
    <property type="entry name" value="RESPONSE_REGULATORY"/>
    <property type="match status" value="2"/>
</dbReference>
<feature type="modified residue" description="4-aspartylphosphate" evidence="3">
    <location>
        <position position="53"/>
    </location>
</feature>
<dbReference type="InterPro" id="IPR050469">
    <property type="entry name" value="Diguanylate_Cyclase"/>
</dbReference>
<dbReference type="SMART" id="SM00267">
    <property type="entry name" value="GGDEF"/>
    <property type="match status" value="1"/>
</dbReference>
<dbReference type="Gene3D" id="3.40.50.2300">
    <property type="match status" value="1"/>
</dbReference>
<dbReference type="Pfam" id="PF00990">
    <property type="entry name" value="GGDEF"/>
    <property type="match status" value="1"/>
</dbReference>
<evidence type="ECO:0000313" key="4">
    <source>
        <dbReference type="EMBL" id="ALI54863.1"/>
    </source>
</evidence>
<dbReference type="InterPro" id="IPR011006">
    <property type="entry name" value="CheY-like_superfamily"/>
</dbReference>
<dbReference type="SUPFAM" id="SSF55073">
    <property type="entry name" value="Nucleotide cyclase"/>
    <property type="match status" value="1"/>
</dbReference>
<dbReference type="EMBL" id="CP012023">
    <property type="protein sequence ID" value="ALI54863.1"/>
    <property type="molecule type" value="Genomic_DNA"/>
</dbReference>
<evidence type="ECO:0000256" key="2">
    <source>
        <dbReference type="ARBA" id="ARBA00034247"/>
    </source>
</evidence>
<dbReference type="AlphaFoldDB" id="A0A0N9ZEQ8"/>
<dbReference type="RefSeq" id="WP_062216111.1">
    <property type="nucleotide sequence ID" value="NZ_CP012023.1"/>
</dbReference>
<dbReference type="PANTHER" id="PTHR45138:SF9">
    <property type="entry name" value="DIGUANYLATE CYCLASE DGCM-RELATED"/>
    <property type="match status" value="1"/>
</dbReference>
<organism evidence="4 5">
    <name type="scientific">Celeribacter marinus</name>
    <dbReference type="NCBI Taxonomy" id="1397108"/>
    <lineage>
        <taxon>Bacteria</taxon>
        <taxon>Pseudomonadati</taxon>
        <taxon>Pseudomonadota</taxon>
        <taxon>Alphaproteobacteria</taxon>
        <taxon>Rhodobacterales</taxon>
        <taxon>Roseobacteraceae</taxon>
        <taxon>Celeribacter</taxon>
    </lineage>
</organism>
<evidence type="ECO:0000256" key="1">
    <source>
        <dbReference type="ARBA" id="ARBA00012528"/>
    </source>
</evidence>